<accession>A0A1H7XBL3</accession>
<dbReference type="PRINTS" id="PR00040">
    <property type="entry name" value="HTHMERR"/>
</dbReference>
<evidence type="ECO:0000256" key="4">
    <source>
        <dbReference type="ARBA" id="ARBA00023163"/>
    </source>
</evidence>
<dbReference type="OrthoDB" id="9802944at2"/>
<dbReference type="EMBL" id="FOAG01000019">
    <property type="protein sequence ID" value="SEM30548.1"/>
    <property type="molecule type" value="Genomic_DNA"/>
</dbReference>
<keyword evidence="1" id="KW-0678">Repressor</keyword>
<dbReference type="PANTHER" id="PTHR30204">
    <property type="entry name" value="REDOX-CYCLING DRUG-SENSING TRANSCRIPTIONAL ACTIVATOR SOXR"/>
    <property type="match status" value="1"/>
</dbReference>
<dbReference type="SMART" id="SM00422">
    <property type="entry name" value="HTH_MERR"/>
    <property type="match status" value="1"/>
</dbReference>
<dbReference type="GO" id="GO:0003700">
    <property type="term" value="F:DNA-binding transcription factor activity"/>
    <property type="evidence" value="ECO:0007669"/>
    <property type="project" value="InterPro"/>
</dbReference>
<dbReference type="GO" id="GO:0003677">
    <property type="term" value="F:DNA binding"/>
    <property type="evidence" value="ECO:0007669"/>
    <property type="project" value="UniProtKB-KW"/>
</dbReference>
<dbReference type="STRING" id="1287727.SAMN05443999_11930"/>
<protein>
    <submittedName>
        <fullName evidence="6">MerR family transcriptional regulator, mercuric resistance operon regulatory protein</fullName>
    </submittedName>
</protein>
<reference evidence="6 7" key="1">
    <citation type="submission" date="2016-10" db="EMBL/GenBank/DDBJ databases">
        <authorList>
            <person name="de Groot N.N."/>
        </authorList>
    </citation>
    <scope>NUCLEOTIDE SEQUENCE [LARGE SCALE GENOMIC DNA]</scope>
    <source>
        <strain evidence="6 7">DSM 100674</strain>
    </source>
</reference>
<dbReference type="PANTHER" id="PTHR30204:SF69">
    <property type="entry name" value="MERR-FAMILY TRANSCRIPTIONAL REGULATOR"/>
    <property type="match status" value="1"/>
</dbReference>
<dbReference type="InterPro" id="IPR000551">
    <property type="entry name" value="MerR-type_HTH_dom"/>
</dbReference>
<evidence type="ECO:0000256" key="1">
    <source>
        <dbReference type="ARBA" id="ARBA00022491"/>
    </source>
</evidence>
<evidence type="ECO:0000313" key="6">
    <source>
        <dbReference type="EMBL" id="SEM30548.1"/>
    </source>
</evidence>
<keyword evidence="2" id="KW-0805">Transcription regulation</keyword>
<keyword evidence="7" id="KW-1185">Reference proteome</keyword>
<dbReference type="SUPFAM" id="SSF46955">
    <property type="entry name" value="Putative DNA-binding domain"/>
    <property type="match status" value="1"/>
</dbReference>
<dbReference type="RefSeq" id="WP_093039236.1">
    <property type="nucleotide sequence ID" value="NZ_FOAG01000019.1"/>
</dbReference>
<dbReference type="InterPro" id="IPR047057">
    <property type="entry name" value="MerR_fam"/>
</dbReference>
<keyword evidence="3" id="KW-0238">DNA-binding</keyword>
<evidence type="ECO:0000256" key="2">
    <source>
        <dbReference type="ARBA" id="ARBA00023015"/>
    </source>
</evidence>
<keyword evidence="4" id="KW-0804">Transcription</keyword>
<dbReference type="CDD" id="cd04770">
    <property type="entry name" value="HTH_HMRTR"/>
    <property type="match status" value="1"/>
</dbReference>
<proteinExistence type="predicted"/>
<dbReference type="PROSITE" id="PS00552">
    <property type="entry name" value="HTH_MERR_1"/>
    <property type="match status" value="1"/>
</dbReference>
<evidence type="ECO:0000259" key="5">
    <source>
        <dbReference type="PROSITE" id="PS50937"/>
    </source>
</evidence>
<dbReference type="Gene3D" id="1.10.1660.10">
    <property type="match status" value="1"/>
</dbReference>
<dbReference type="Proteomes" id="UP000199582">
    <property type="component" value="Unassembled WGS sequence"/>
</dbReference>
<feature type="domain" description="HTH merR-type" evidence="5">
    <location>
        <begin position="3"/>
        <end position="73"/>
    </location>
</feature>
<evidence type="ECO:0000313" key="7">
    <source>
        <dbReference type="Proteomes" id="UP000199582"/>
    </source>
</evidence>
<dbReference type="AlphaFoldDB" id="A0A1H7XBL3"/>
<dbReference type="Pfam" id="PF13411">
    <property type="entry name" value="MerR_1"/>
    <property type="match status" value="1"/>
</dbReference>
<gene>
    <name evidence="6" type="ORF">SAMN05443999_11930</name>
</gene>
<dbReference type="InterPro" id="IPR009061">
    <property type="entry name" value="DNA-bd_dom_put_sf"/>
</dbReference>
<sequence length="136" mass="15061">MNAFTIGKVARATGVSVETIRFYERRGLIAQPNRPKDGSARDYDVETVARLRFIRHAKDIGFSLAEVAELLALRDDRSAGCATVRAQAISKRRDIKDKLEKLKGMRDLLDDLIAACPGEGHLSECTILEAMESDRG</sequence>
<organism evidence="6 7">
    <name type="scientific">Roseovarius azorensis</name>
    <dbReference type="NCBI Taxonomy" id="1287727"/>
    <lineage>
        <taxon>Bacteria</taxon>
        <taxon>Pseudomonadati</taxon>
        <taxon>Pseudomonadota</taxon>
        <taxon>Alphaproteobacteria</taxon>
        <taxon>Rhodobacterales</taxon>
        <taxon>Roseobacteraceae</taxon>
        <taxon>Roseovarius</taxon>
    </lineage>
</organism>
<dbReference type="PROSITE" id="PS50937">
    <property type="entry name" value="HTH_MERR_2"/>
    <property type="match status" value="1"/>
</dbReference>
<name>A0A1H7XBL3_9RHOB</name>
<evidence type="ECO:0000256" key="3">
    <source>
        <dbReference type="ARBA" id="ARBA00023125"/>
    </source>
</evidence>